<evidence type="ECO:0000313" key="11">
    <source>
        <dbReference type="Proteomes" id="UP000663870"/>
    </source>
</evidence>
<dbReference type="Proteomes" id="UP000663823">
    <property type="component" value="Unassembled WGS sequence"/>
</dbReference>
<keyword evidence="11" id="KW-1185">Reference proteome</keyword>
<feature type="region of interest" description="Disordered" evidence="2">
    <location>
        <begin position="210"/>
        <end position="292"/>
    </location>
</feature>
<dbReference type="Proteomes" id="UP000663889">
    <property type="component" value="Unassembled WGS sequence"/>
</dbReference>
<comment type="caution">
    <text evidence="5">The sequence shown here is derived from an EMBL/GenBank/DDBJ whole genome shotgun (WGS) entry which is preliminary data.</text>
</comment>
<dbReference type="PANTHER" id="PTHR13354:SF11">
    <property type="entry name" value="LYSINE-SPECIFIC DEMETHYLASE 9"/>
    <property type="match status" value="1"/>
</dbReference>
<protein>
    <recommendedName>
        <fullName evidence="12">Round spermatid basic protein 1-like protein</fullName>
    </recommendedName>
</protein>
<evidence type="ECO:0000313" key="7">
    <source>
        <dbReference type="EMBL" id="CAF0988788.1"/>
    </source>
</evidence>
<dbReference type="EMBL" id="CAJNOO010000092">
    <property type="protein sequence ID" value="CAF0796925.1"/>
    <property type="molecule type" value="Genomic_DNA"/>
</dbReference>
<evidence type="ECO:0000313" key="4">
    <source>
        <dbReference type="EMBL" id="CAF0924726.1"/>
    </source>
</evidence>
<gene>
    <name evidence="10" type="ORF">FNK824_LOCUS2089</name>
    <name evidence="9" type="ORF">JBS370_LOCUS1262</name>
    <name evidence="5" type="ORF">JXQ802_LOCUS12192</name>
    <name evidence="6" type="ORF">JXQ802_LOCUS12229</name>
    <name evidence="8" type="ORF">OTI717_LOCUS199</name>
    <name evidence="3" type="ORF">RFH988_LOCUS3717</name>
    <name evidence="7" type="ORF">SEV965_LOCUS10155</name>
    <name evidence="4" type="ORF">ZHD862_LOCUS8590</name>
</gene>
<dbReference type="Proteomes" id="UP000663864">
    <property type="component" value="Unassembled WGS sequence"/>
</dbReference>
<dbReference type="Proteomes" id="UP000663874">
    <property type="component" value="Unassembled WGS sequence"/>
</dbReference>
<feature type="compositionally biased region" description="Polar residues" evidence="2">
    <location>
        <begin position="238"/>
        <end position="263"/>
    </location>
</feature>
<dbReference type="OrthoDB" id="6020087at2759"/>
<dbReference type="EMBL" id="CAJOBE010000121">
    <property type="protein sequence ID" value="CAF3573983.1"/>
    <property type="molecule type" value="Genomic_DNA"/>
</dbReference>
<evidence type="ECO:0000256" key="1">
    <source>
        <dbReference type="ARBA" id="ARBA00010560"/>
    </source>
</evidence>
<sequence length="850" mass="96866">MTDISNIIPLANDTKTSSLNNDHINDLNNNKNNSMSNNINDTINDNDDDEQQSVKTKIIKCKTNNQQAQTSSYNILTSNCSTSSSTSTTPIPTTTIHSIDVPNEHTSIKLHIRRVCSPSSNDTVLIHPTTNLLSQQQSNDSNEQQSTTKIISRKFFNSNEITTNNKFSRRLISTRRTSLIETDQYNTSSSIYNLPKTIIDNHTNIYDENTLKKQTTKTNGNKRKSSNEQQEKKRTKLTSKTIKQQTNNNKSSNPPVQTRSSSRLKQKYNPINDHYSSSSSSSSNTNHFDSSIDKRSATIKRNLSTELITTQTSDHSTTTRDDLPFGEYKYLYSSLSSSKKYQTNECQTCDDIIEIFHQSIQTNCLIKSDKSTYTDFIDQPLCENSTQTIRKEEQETQTTDLNCPNDSQVYLYNLKTTHTQYDGISDRCSLPSSSISSSSLPSSPISSPINLYDQQHQHQQKLSSPYRDFSLTNSNNDRLQLFQNLIHTEEHPNGGASLIRTYYNEFLRLSNENAILFVNYFFNLVYGEINQRAKYSIGVLHDGARYLPDLVDYFSLSYPKMIVKTSNIINSKEVLTTTMGEYRNRIVQTYSNGTFRYGPLMSISLVGKVTGKEECGDYFPAFIDKLEENPFLQHVMPWGPLSSVKMKSRTESNDGPILWVRPGEQYVPTAEHKICHPKKRMTNELRNLTFTGRGTDPREVLVEDRTKAHSDHCDADGVETTAAVGILKAVHCGTPATINRMVKDVVCFHAEDFEKVVEKLKLDLYEPPTSQCLLWCDEGKLNQLRRDGIRYVRLPLYDNDIYFIPRNVVHQFRTLSAVSSIAWHVRLKHYYPTELPDDEYTPLYSPISDT</sequence>
<dbReference type="AlphaFoldDB" id="A0A814DPC3"/>
<feature type="compositionally biased region" description="Low complexity" evidence="2">
    <location>
        <begin position="17"/>
        <end position="36"/>
    </location>
</feature>
<evidence type="ECO:0000313" key="6">
    <source>
        <dbReference type="EMBL" id="CAF0961931.1"/>
    </source>
</evidence>
<evidence type="ECO:0000313" key="10">
    <source>
        <dbReference type="EMBL" id="CAF3573983.1"/>
    </source>
</evidence>
<evidence type="ECO:0000313" key="9">
    <source>
        <dbReference type="EMBL" id="CAF3549283.1"/>
    </source>
</evidence>
<evidence type="ECO:0000313" key="8">
    <source>
        <dbReference type="EMBL" id="CAF3475471.1"/>
    </source>
</evidence>
<dbReference type="EMBL" id="CAJNOT010000280">
    <property type="protein sequence ID" value="CAF0924726.1"/>
    <property type="molecule type" value="Genomic_DNA"/>
</dbReference>
<name>A0A814DPC3_9BILA</name>
<evidence type="ECO:0000256" key="2">
    <source>
        <dbReference type="SAM" id="MobiDB-lite"/>
    </source>
</evidence>
<dbReference type="Proteomes" id="UP000663882">
    <property type="component" value="Unassembled WGS sequence"/>
</dbReference>
<dbReference type="Proteomes" id="UP000663870">
    <property type="component" value="Unassembled WGS sequence"/>
</dbReference>
<feature type="region of interest" description="Disordered" evidence="2">
    <location>
        <begin position="1"/>
        <end position="36"/>
    </location>
</feature>
<proteinExistence type="inferred from homology"/>
<dbReference type="PANTHER" id="PTHR13354">
    <property type="entry name" value="ROUND SPERMATID BASIC PROTEIN 1"/>
    <property type="match status" value="1"/>
</dbReference>
<dbReference type="Proteomes" id="UP000663836">
    <property type="component" value="Unassembled WGS sequence"/>
</dbReference>
<dbReference type="EMBL" id="CAJNOU010000410">
    <property type="protein sequence ID" value="CAF0988788.1"/>
    <property type="molecule type" value="Genomic_DNA"/>
</dbReference>
<dbReference type="EMBL" id="CAJNOL010000250">
    <property type="protein sequence ID" value="CAF0961931.1"/>
    <property type="molecule type" value="Genomic_DNA"/>
</dbReference>
<organism evidence="5 11">
    <name type="scientific">Rotaria sordida</name>
    <dbReference type="NCBI Taxonomy" id="392033"/>
    <lineage>
        <taxon>Eukaryota</taxon>
        <taxon>Metazoa</taxon>
        <taxon>Spiralia</taxon>
        <taxon>Gnathifera</taxon>
        <taxon>Rotifera</taxon>
        <taxon>Eurotatoria</taxon>
        <taxon>Bdelloidea</taxon>
        <taxon>Philodinida</taxon>
        <taxon>Philodinidae</taxon>
        <taxon>Rotaria</taxon>
    </lineage>
</organism>
<dbReference type="InterPro" id="IPR026306">
    <property type="entry name" value="RSBN1/Dpy-2/CEP530"/>
</dbReference>
<comment type="similarity">
    <text evidence="1">Belongs to the round spermatid basic protein 1 family.</text>
</comment>
<accession>A0A814DPC3</accession>
<dbReference type="EMBL" id="CAJOAX010000006">
    <property type="protein sequence ID" value="CAF3475471.1"/>
    <property type="molecule type" value="Genomic_DNA"/>
</dbReference>
<evidence type="ECO:0000313" key="3">
    <source>
        <dbReference type="EMBL" id="CAF0796925.1"/>
    </source>
</evidence>
<reference evidence="5" key="1">
    <citation type="submission" date="2021-02" db="EMBL/GenBank/DDBJ databases">
        <authorList>
            <person name="Nowell W R."/>
        </authorList>
    </citation>
    <scope>NUCLEOTIDE SEQUENCE</scope>
</reference>
<evidence type="ECO:0000313" key="5">
    <source>
        <dbReference type="EMBL" id="CAF0961160.1"/>
    </source>
</evidence>
<dbReference type="EMBL" id="CAJOBD010000041">
    <property type="protein sequence ID" value="CAF3549283.1"/>
    <property type="molecule type" value="Genomic_DNA"/>
</dbReference>
<feature type="compositionally biased region" description="Polar residues" evidence="2">
    <location>
        <begin position="210"/>
        <end position="219"/>
    </location>
</feature>
<dbReference type="EMBL" id="CAJNOL010000249">
    <property type="protein sequence ID" value="CAF0961160.1"/>
    <property type="molecule type" value="Genomic_DNA"/>
</dbReference>
<dbReference type="GO" id="GO:0005634">
    <property type="term" value="C:nucleus"/>
    <property type="evidence" value="ECO:0007669"/>
    <property type="project" value="InterPro"/>
</dbReference>
<evidence type="ECO:0008006" key="12">
    <source>
        <dbReference type="Google" id="ProtNLM"/>
    </source>
</evidence>